<dbReference type="CDD" id="cd03567">
    <property type="entry name" value="VHS_GGA_metazoan"/>
    <property type="match status" value="1"/>
</dbReference>
<dbReference type="GO" id="GO:0005802">
    <property type="term" value="C:trans-Golgi network"/>
    <property type="evidence" value="ECO:0007669"/>
    <property type="project" value="InterPro"/>
</dbReference>
<evidence type="ECO:0000259" key="13">
    <source>
        <dbReference type="PROSITE" id="PS50909"/>
    </source>
</evidence>
<name>A0A8J2RES2_9CRUS</name>
<reference evidence="14" key="1">
    <citation type="submission" date="2021-11" db="EMBL/GenBank/DDBJ databases">
        <authorList>
            <person name="Schell T."/>
        </authorList>
    </citation>
    <scope>NUCLEOTIDE SEQUENCE</scope>
    <source>
        <strain evidence="14">M5</strain>
    </source>
</reference>
<proteinExistence type="inferred from homology"/>
<dbReference type="InterPro" id="IPR041198">
    <property type="entry name" value="GGA_N-GAT"/>
</dbReference>
<dbReference type="SUPFAM" id="SSF49348">
    <property type="entry name" value="Clathrin adaptor appendage domain"/>
    <property type="match status" value="1"/>
</dbReference>
<dbReference type="Proteomes" id="UP000789390">
    <property type="component" value="Unassembled WGS sequence"/>
</dbReference>
<dbReference type="PANTHER" id="PTHR45905:SF1">
    <property type="entry name" value="GOLGI-LOCALIZED, GAMMA-ADAPTIN EAR CONTAINING, ARF BINDING PROTEIN"/>
    <property type="match status" value="1"/>
</dbReference>
<sequence>MASSNNSLDTLIVKATNPLVDQPDPLDVASFCERVTHESDGPQVAVKLLAYRIHSPQEKEALNALALLEQCVKSCGPSFHSEIGKFRFLNELIKLVSPKYQAHRTPIHVKQRILEIIYSWTIDLKSEPKIHEAYDMLKKQGVIKENPNYNGSNNVQPISSAPREKIPFCDNSEKDALLQKLLKSKDPEDLQAANRLIKSMVREEENRIEAASRRQLEIETVNSNIRLLEELLDNFEANGATAEEMELCKELASNCDKLRPNLAKLATETDDKGDTLADILQTSDELSHALDRYEVLVRTMQQPLPPSQPQRASLDLLDLGPIVQPQPSPRSNLDDQLLLGLDDFTPLSPSLNLLQPLKLECAGQTPQRTHDMKTAEEVTAKPRGLEDLDVLGEALMKQNLPTSAKHQSSFQKSVERVPLNELARKKAHNEGNSIKENQTPNILVRSSNEEVVASPSVSPYIPMEFDLLMQNSVHTTIKPSVSPCATTFSTEASTALLLPFTETSVKPLNMSVGKHPRQDSDVSMLDTGISSTENSIGGNDDVQLLHSPPISTTSVAPGTAPSLSDVFLKLEDIKPSSKNPISLLAQESGLNISLHCAFANVPKNVSVFVLTATSRSASPLTNFTFQAIVPKGNRVKLQSPSDNKLPAFNPFLPPPAINQVVLLSTAGLNLIELKYVVSFDMDGETNTEMGSVPNLNLSPDVV</sequence>
<feature type="coiled-coil region" evidence="10">
    <location>
        <begin position="194"/>
        <end position="245"/>
    </location>
</feature>
<dbReference type="GO" id="GO:0035091">
    <property type="term" value="F:phosphatidylinositol binding"/>
    <property type="evidence" value="ECO:0007669"/>
    <property type="project" value="InterPro"/>
</dbReference>
<dbReference type="InterPro" id="IPR008942">
    <property type="entry name" value="ENTH_VHS"/>
</dbReference>
<evidence type="ECO:0000313" key="15">
    <source>
        <dbReference type="Proteomes" id="UP000789390"/>
    </source>
</evidence>
<accession>A0A8J2RES2</accession>
<dbReference type="CDD" id="cd14234">
    <property type="entry name" value="GAT_GGA_meta"/>
    <property type="match status" value="1"/>
</dbReference>
<keyword evidence="10" id="KW-0175">Coiled coil</keyword>
<evidence type="ECO:0000256" key="1">
    <source>
        <dbReference type="ARBA" id="ARBA00004150"/>
    </source>
</evidence>
<dbReference type="Pfam" id="PF02883">
    <property type="entry name" value="Alpha_adaptinC2"/>
    <property type="match status" value="1"/>
</dbReference>
<dbReference type="InterPro" id="IPR027422">
    <property type="entry name" value="GGA1-3"/>
</dbReference>
<keyword evidence="7" id="KW-0653">Protein transport</keyword>
<dbReference type="GO" id="GO:0034394">
    <property type="term" value="P:protein localization to cell surface"/>
    <property type="evidence" value="ECO:0007669"/>
    <property type="project" value="TreeGrafter"/>
</dbReference>
<evidence type="ECO:0000256" key="10">
    <source>
        <dbReference type="SAM" id="Coils"/>
    </source>
</evidence>
<keyword evidence="4" id="KW-0813">Transport</keyword>
<dbReference type="EMBL" id="CAKKLH010000041">
    <property type="protein sequence ID" value="CAH0100614.1"/>
    <property type="molecule type" value="Genomic_DNA"/>
</dbReference>
<evidence type="ECO:0000259" key="11">
    <source>
        <dbReference type="PROSITE" id="PS50179"/>
    </source>
</evidence>
<dbReference type="PROSITE" id="PS50179">
    <property type="entry name" value="VHS"/>
    <property type="match status" value="1"/>
</dbReference>
<dbReference type="InterPro" id="IPR008152">
    <property type="entry name" value="Clathrin_a/b/g-adaptin_app_Ig"/>
</dbReference>
<keyword evidence="9" id="KW-0472">Membrane</keyword>
<dbReference type="GO" id="GO:0031901">
    <property type="term" value="C:early endosome membrane"/>
    <property type="evidence" value="ECO:0007669"/>
    <property type="project" value="UniProtKB-SubCell"/>
</dbReference>
<dbReference type="InterPro" id="IPR013041">
    <property type="entry name" value="Clathrin_app_Ig-like_sf"/>
</dbReference>
<dbReference type="OrthoDB" id="447025at2759"/>
<dbReference type="PROSITE" id="PS50180">
    <property type="entry name" value="GAE"/>
    <property type="match status" value="1"/>
</dbReference>
<dbReference type="GO" id="GO:0006893">
    <property type="term" value="P:Golgi to plasma membrane transport"/>
    <property type="evidence" value="ECO:0007669"/>
    <property type="project" value="TreeGrafter"/>
</dbReference>
<comment type="similarity">
    <text evidence="3">Belongs to the GGA protein family.</text>
</comment>
<dbReference type="InterPro" id="IPR002014">
    <property type="entry name" value="VHS_dom"/>
</dbReference>
<protein>
    <recommendedName>
        <fullName evidence="16">ADP-ribosylation factor-binding protein GGA1</fullName>
    </recommendedName>
</protein>
<comment type="caution">
    <text evidence="14">The sequence shown here is derived from an EMBL/GenBank/DDBJ whole genome shotgun (WGS) entry which is preliminary data.</text>
</comment>
<keyword evidence="5" id="KW-0967">Endosome</keyword>
<dbReference type="SUPFAM" id="SSF89009">
    <property type="entry name" value="GAT-like domain"/>
    <property type="match status" value="1"/>
</dbReference>
<evidence type="ECO:0000256" key="3">
    <source>
        <dbReference type="ARBA" id="ARBA00008099"/>
    </source>
</evidence>
<dbReference type="SMART" id="SM00288">
    <property type="entry name" value="VHS"/>
    <property type="match status" value="1"/>
</dbReference>
<dbReference type="Gene3D" id="2.60.40.1230">
    <property type="match status" value="1"/>
</dbReference>
<evidence type="ECO:0000313" key="14">
    <source>
        <dbReference type="EMBL" id="CAH0100614.1"/>
    </source>
</evidence>
<dbReference type="InterPro" id="IPR038425">
    <property type="entry name" value="GAT_sf"/>
</dbReference>
<dbReference type="Pfam" id="PF18308">
    <property type="entry name" value="GGA_N-GAT"/>
    <property type="match status" value="1"/>
</dbReference>
<dbReference type="InterPro" id="IPR004152">
    <property type="entry name" value="GAT_dom"/>
</dbReference>
<comment type="subcellular location">
    <subcellularLocation>
        <location evidence="2">Early endosome membrane</location>
        <topology evidence="2">Peripheral membrane protein</topology>
    </subcellularLocation>
    <subcellularLocation>
        <location evidence="1">Golgi apparatus</location>
        <location evidence="1">trans-Golgi network membrane</location>
        <topology evidence="1">Peripheral membrane protein</topology>
    </subcellularLocation>
</comment>
<keyword evidence="15" id="KW-1185">Reference proteome</keyword>
<evidence type="ECO:0000256" key="9">
    <source>
        <dbReference type="ARBA" id="ARBA00023136"/>
    </source>
</evidence>
<dbReference type="SMART" id="SM00809">
    <property type="entry name" value="Alpha_adaptinC2"/>
    <property type="match status" value="1"/>
</dbReference>
<feature type="domain" description="GAT" evidence="13">
    <location>
        <begin position="171"/>
        <end position="298"/>
    </location>
</feature>
<dbReference type="SUPFAM" id="SSF48464">
    <property type="entry name" value="ENTH/VHS domain"/>
    <property type="match status" value="1"/>
</dbReference>
<evidence type="ECO:0000256" key="7">
    <source>
        <dbReference type="ARBA" id="ARBA00022927"/>
    </source>
</evidence>
<evidence type="ECO:0000256" key="8">
    <source>
        <dbReference type="ARBA" id="ARBA00023034"/>
    </source>
</evidence>
<dbReference type="Gene3D" id="1.25.40.90">
    <property type="match status" value="1"/>
</dbReference>
<dbReference type="GO" id="GO:0043130">
    <property type="term" value="F:ubiquitin binding"/>
    <property type="evidence" value="ECO:0007669"/>
    <property type="project" value="InterPro"/>
</dbReference>
<dbReference type="GO" id="GO:0031267">
    <property type="term" value="F:small GTPase binding"/>
    <property type="evidence" value="ECO:0007669"/>
    <property type="project" value="InterPro"/>
</dbReference>
<dbReference type="Pfam" id="PF03127">
    <property type="entry name" value="GAT"/>
    <property type="match status" value="1"/>
</dbReference>
<dbReference type="PROSITE" id="PS50909">
    <property type="entry name" value="GAT"/>
    <property type="match status" value="1"/>
</dbReference>
<gene>
    <name evidence="14" type="ORF">DGAL_LOCUS2899</name>
</gene>
<dbReference type="GO" id="GO:0006886">
    <property type="term" value="P:intracellular protein transport"/>
    <property type="evidence" value="ECO:0007669"/>
    <property type="project" value="InterPro"/>
</dbReference>
<dbReference type="Gene3D" id="1.20.5.170">
    <property type="match status" value="1"/>
</dbReference>
<evidence type="ECO:0000259" key="12">
    <source>
        <dbReference type="PROSITE" id="PS50180"/>
    </source>
</evidence>
<evidence type="ECO:0000256" key="4">
    <source>
        <dbReference type="ARBA" id="ARBA00022448"/>
    </source>
</evidence>
<keyword evidence="8" id="KW-0333">Golgi apparatus</keyword>
<dbReference type="Pfam" id="PF00790">
    <property type="entry name" value="VHS"/>
    <property type="match status" value="1"/>
</dbReference>
<feature type="domain" description="GAE" evidence="12">
    <location>
        <begin position="577"/>
        <end position="696"/>
    </location>
</feature>
<dbReference type="PANTHER" id="PTHR45905">
    <property type="entry name" value="GOLGI-LOCALIZED, GAMMA-ADAPTIN EAR CONTAINING, ARF BINDING PROTEIN"/>
    <property type="match status" value="1"/>
</dbReference>
<organism evidence="14 15">
    <name type="scientific">Daphnia galeata</name>
    <dbReference type="NCBI Taxonomy" id="27404"/>
    <lineage>
        <taxon>Eukaryota</taxon>
        <taxon>Metazoa</taxon>
        <taxon>Ecdysozoa</taxon>
        <taxon>Arthropoda</taxon>
        <taxon>Crustacea</taxon>
        <taxon>Branchiopoda</taxon>
        <taxon>Diplostraca</taxon>
        <taxon>Cladocera</taxon>
        <taxon>Anomopoda</taxon>
        <taxon>Daphniidae</taxon>
        <taxon>Daphnia</taxon>
    </lineage>
</organism>
<evidence type="ECO:0000256" key="5">
    <source>
        <dbReference type="ARBA" id="ARBA00022753"/>
    </source>
</evidence>
<evidence type="ECO:0000256" key="2">
    <source>
        <dbReference type="ARBA" id="ARBA00004220"/>
    </source>
</evidence>
<dbReference type="AlphaFoldDB" id="A0A8J2RES2"/>
<evidence type="ECO:0008006" key="16">
    <source>
        <dbReference type="Google" id="ProtNLM"/>
    </source>
</evidence>
<keyword evidence="6" id="KW-0832">Ubl conjugation</keyword>
<dbReference type="Gene3D" id="1.20.58.160">
    <property type="match status" value="1"/>
</dbReference>
<evidence type="ECO:0000256" key="6">
    <source>
        <dbReference type="ARBA" id="ARBA00022843"/>
    </source>
</evidence>
<feature type="domain" description="VHS" evidence="11">
    <location>
        <begin position="15"/>
        <end position="145"/>
    </location>
</feature>
<dbReference type="InterPro" id="IPR008153">
    <property type="entry name" value="GAE_dom"/>
</dbReference>